<dbReference type="EMBL" id="JH668783">
    <property type="protein sequence ID" value="KAG6461852.1"/>
    <property type="molecule type" value="Genomic_DNA"/>
</dbReference>
<evidence type="ECO:0000256" key="2">
    <source>
        <dbReference type="ARBA" id="ARBA00022692"/>
    </source>
</evidence>
<feature type="region of interest" description="Disordered" evidence="10">
    <location>
        <begin position="97"/>
        <end position="123"/>
    </location>
</feature>
<name>A0A921ZRX7_MANSE</name>
<dbReference type="FunFam" id="1.10.10.60:FF:000180">
    <property type="entry name" value="DnaJ (Hsp40) homolog, subfamily C, member 2"/>
    <property type="match status" value="1"/>
</dbReference>
<evidence type="ECO:0000256" key="3">
    <source>
        <dbReference type="ARBA" id="ARBA00022729"/>
    </source>
</evidence>
<dbReference type="PANTHER" id="PTHR44653">
    <property type="entry name" value="DNAJ HOMOLOG SUBFAMILY C MEMBER 1"/>
    <property type="match status" value="1"/>
</dbReference>
<evidence type="ECO:0000256" key="10">
    <source>
        <dbReference type="SAM" id="MobiDB-lite"/>
    </source>
</evidence>
<sequence length="123" mass="13903">MAAKLKDNCYKIPGQEQEEPVVEVPKKVKTRKTEEISPAGVWSQSQQKALENALAKYPKGGAGDRWQKIAAAVPGKTKEECMQRCKYLSDMVKKQKQKEEEEQQKEFEKVQSDDGESIENGES</sequence>
<dbReference type="InterPro" id="IPR052606">
    <property type="entry name" value="DnaJ_domain_protein"/>
</dbReference>
<feature type="compositionally biased region" description="Acidic residues" evidence="10">
    <location>
        <begin position="113"/>
        <end position="123"/>
    </location>
</feature>
<evidence type="ECO:0000256" key="8">
    <source>
        <dbReference type="ARBA" id="ARBA00023242"/>
    </source>
</evidence>
<dbReference type="InterPro" id="IPR001005">
    <property type="entry name" value="SANT/Myb"/>
</dbReference>
<protein>
    <recommendedName>
        <fullName evidence="11">Myb-like domain-containing protein</fullName>
    </recommendedName>
</protein>
<comment type="subcellular location">
    <subcellularLocation>
        <location evidence="9">Endomembrane system</location>
        <topology evidence="9">Single-pass membrane protein</topology>
    </subcellularLocation>
    <subcellularLocation>
        <location evidence="1">Nucleus</location>
    </subcellularLocation>
</comment>
<feature type="compositionally biased region" description="Basic and acidic residues" evidence="10">
    <location>
        <begin position="97"/>
        <end position="112"/>
    </location>
</feature>
<reference evidence="12" key="1">
    <citation type="journal article" date="2016" name="Insect Biochem. Mol. Biol.">
        <title>Multifaceted biological insights from a draft genome sequence of the tobacco hornworm moth, Manduca sexta.</title>
        <authorList>
            <person name="Kanost M.R."/>
            <person name="Arrese E.L."/>
            <person name="Cao X."/>
            <person name="Chen Y.R."/>
            <person name="Chellapilla S."/>
            <person name="Goldsmith M.R."/>
            <person name="Grosse-Wilde E."/>
            <person name="Heckel D.G."/>
            <person name="Herndon N."/>
            <person name="Jiang H."/>
            <person name="Papanicolaou A."/>
            <person name="Qu J."/>
            <person name="Soulages J.L."/>
            <person name="Vogel H."/>
            <person name="Walters J."/>
            <person name="Waterhouse R.M."/>
            <person name="Ahn S.J."/>
            <person name="Almeida F.C."/>
            <person name="An C."/>
            <person name="Aqrawi P."/>
            <person name="Bretschneider A."/>
            <person name="Bryant W.B."/>
            <person name="Bucks S."/>
            <person name="Chao H."/>
            <person name="Chevignon G."/>
            <person name="Christen J.M."/>
            <person name="Clarke D.F."/>
            <person name="Dittmer N.T."/>
            <person name="Ferguson L.C.F."/>
            <person name="Garavelou S."/>
            <person name="Gordon K.H.J."/>
            <person name="Gunaratna R.T."/>
            <person name="Han Y."/>
            <person name="Hauser F."/>
            <person name="He Y."/>
            <person name="Heidel-Fischer H."/>
            <person name="Hirsh A."/>
            <person name="Hu Y."/>
            <person name="Jiang H."/>
            <person name="Kalra D."/>
            <person name="Klinner C."/>
            <person name="Konig C."/>
            <person name="Kovar C."/>
            <person name="Kroll A.R."/>
            <person name="Kuwar S.S."/>
            <person name="Lee S.L."/>
            <person name="Lehman R."/>
            <person name="Li K."/>
            <person name="Li Z."/>
            <person name="Liang H."/>
            <person name="Lovelace S."/>
            <person name="Lu Z."/>
            <person name="Mansfield J.H."/>
            <person name="McCulloch K.J."/>
            <person name="Mathew T."/>
            <person name="Morton B."/>
            <person name="Muzny D.M."/>
            <person name="Neunemann D."/>
            <person name="Ongeri F."/>
            <person name="Pauchet Y."/>
            <person name="Pu L.L."/>
            <person name="Pyrousis I."/>
            <person name="Rao X.J."/>
            <person name="Redding A."/>
            <person name="Roesel C."/>
            <person name="Sanchez-Gracia A."/>
            <person name="Schaack S."/>
            <person name="Shukla A."/>
            <person name="Tetreau G."/>
            <person name="Wang Y."/>
            <person name="Xiong G.H."/>
            <person name="Traut W."/>
            <person name="Walsh T.K."/>
            <person name="Worley K.C."/>
            <person name="Wu D."/>
            <person name="Wu W."/>
            <person name="Wu Y.Q."/>
            <person name="Zhang X."/>
            <person name="Zou Z."/>
            <person name="Zucker H."/>
            <person name="Briscoe A.D."/>
            <person name="Burmester T."/>
            <person name="Clem R.J."/>
            <person name="Feyereisen R."/>
            <person name="Grimmelikhuijzen C.J.P."/>
            <person name="Hamodrakas S.J."/>
            <person name="Hansson B.S."/>
            <person name="Huguet E."/>
            <person name="Jermiin L.S."/>
            <person name="Lan Q."/>
            <person name="Lehman H.K."/>
            <person name="Lorenzen M."/>
            <person name="Merzendorfer H."/>
            <person name="Michalopoulos I."/>
            <person name="Morton D.B."/>
            <person name="Muthukrishnan S."/>
            <person name="Oakeshott J.G."/>
            <person name="Palmer W."/>
            <person name="Park Y."/>
            <person name="Passarelli A.L."/>
            <person name="Rozas J."/>
            <person name="Schwartz L.M."/>
            <person name="Smith W."/>
            <person name="Southgate A."/>
            <person name="Vilcinskas A."/>
            <person name="Vogt R."/>
            <person name="Wang P."/>
            <person name="Werren J."/>
            <person name="Yu X.Q."/>
            <person name="Zhou J.J."/>
            <person name="Brown S.J."/>
            <person name="Scherer S.E."/>
            <person name="Richards S."/>
            <person name="Blissard G.W."/>
        </authorList>
    </citation>
    <scope>NUCLEOTIDE SEQUENCE</scope>
</reference>
<evidence type="ECO:0000256" key="9">
    <source>
        <dbReference type="ARBA" id="ARBA00037847"/>
    </source>
</evidence>
<dbReference type="PROSITE" id="PS50090">
    <property type="entry name" value="MYB_LIKE"/>
    <property type="match status" value="1"/>
</dbReference>
<keyword evidence="5" id="KW-1133">Transmembrane helix</keyword>
<dbReference type="PANTHER" id="PTHR44653:SF2">
    <property type="entry name" value="DNAJ HOMOLOG SUBFAMILY C MEMBER 1"/>
    <property type="match status" value="1"/>
</dbReference>
<comment type="caution">
    <text evidence="12">The sequence shown here is derived from an EMBL/GenBank/DDBJ whole genome shotgun (WGS) entry which is preliminary data.</text>
</comment>
<dbReference type="Proteomes" id="UP000791440">
    <property type="component" value="Unassembled WGS sequence"/>
</dbReference>
<dbReference type="Pfam" id="PF00249">
    <property type="entry name" value="Myb_DNA-binding"/>
    <property type="match status" value="1"/>
</dbReference>
<organism evidence="12 13">
    <name type="scientific">Manduca sexta</name>
    <name type="common">Tobacco hawkmoth</name>
    <name type="synonym">Tobacco hornworm</name>
    <dbReference type="NCBI Taxonomy" id="7130"/>
    <lineage>
        <taxon>Eukaryota</taxon>
        <taxon>Metazoa</taxon>
        <taxon>Ecdysozoa</taxon>
        <taxon>Arthropoda</taxon>
        <taxon>Hexapoda</taxon>
        <taxon>Insecta</taxon>
        <taxon>Pterygota</taxon>
        <taxon>Neoptera</taxon>
        <taxon>Endopterygota</taxon>
        <taxon>Lepidoptera</taxon>
        <taxon>Glossata</taxon>
        <taxon>Ditrysia</taxon>
        <taxon>Bombycoidea</taxon>
        <taxon>Sphingidae</taxon>
        <taxon>Sphinginae</taxon>
        <taxon>Sphingini</taxon>
        <taxon>Manduca</taxon>
    </lineage>
</organism>
<dbReference type="GO" id="GO:0005634">
    <property type="term" value="C:nucleus"/>
    <property type="evidence" value="ECO:0007669"/>
    <property type="project" value="UniProtKB-SubCell"/>
</dbReference>
<evidence type="ECO:0000256" key="6">
    <source>
        <dbReference type="ARBA" id="ARBA00023136"/>
    </source>
</evidence>
<keyword evidence="4" id="KW-0677">Repeat</keyword>
<evidence type="ECO:0000256" key="4">
    <source>
        <dbReference type="ARBA" id="ARBA00022737"/>
    </source>
</evidence>
<keyword evidence="8" id="KW-0539">Nucleus</keyword>
<keyword evidence="7" id="KW-0143">Chaperone</keyword>
<dbReference type="Gene3D" id="1.10.10.60">
    <property type="entry name" value="Homeodomain-like"/>
    <property type="match status" value="1"/>
</dbReference>
<evidence type="ECO:0000313" key="13">
    <source>
        <dbReference type="Proteomes" id="UP000791440"/>
    </source>
</evidence>
<evidence type="ECO:0000256" key="5">
    <source>
        <dbReference type="ARBA" id="ARBA00022989"/>
    </source>
</evidence>
<dbReference type="SUPFAM" id="SSF46689">
    <property type="entry name" value="Homeodomain-like"/>
    <property type="match status" value="1"/>
</dbReference>
<feature type="domain" description="Myb-like" evidence="11">
    <location>
        <begin position="40"/>
        <end position="84"/>
    </location>
</feature>
<keyword evidence="6" id="KW-0472">Membrane</keyword>
<keyword evidence="2" id="KW-0812">Transmembrane</keyword>
<evidence type="ECO:0000313" key="12">
    <source>
        <dbReference type="EMBL" id="KAG6461852.1"/>
    </source>
</evidence>
<accession>A0A921ZRX7</accession>
<evidence type="ECO:0000259" key="11">
    <source>
        <dbReference type="PROSITE" id="PS50090"/>
    </source>
</evidence>
<dbReference type="InterPro" id="IPR009057">
    <property type="entry name" value="Homeodomain-like_sf"/>
</dbReference>
<evidence type="ECO:0000256" key="7">
    <source>
        <dbReference type="ARBA" id="ARBA00023186"/>
    </source>
</evidence>
<dbReference type="AlphaFoldDB" id="A0A921ZRX7"/>
<dbReference type="SMART" id="SM00717">
    <property type="entry name" value="SANT"/>
    <property type="match status" value="1"/>
</dbReference>
<proteinExistence type="predicted"/>
<dbReference type="GO" id="GO:0012505">
    <property type="term" value="C:endomembrane system"/>
    <property type="evidence" value="ECO:0007669"/>
    <property type="project" value="UniProtKB-SubCell"/>
</dbReference>
<keyword evidence="3" id="KW-0732">Signal</keyword>
<gene>
    <name evidence="12" type="ORF">O3G_MSEX012893</name>
</gene>
<evidence type="ECO:0000256" key="1">
    <source>
        <dbReference type="ARBA" id="ARBA00004123"/>
    </source>
</evidence>
<dbReference type="CDD" id="cd00167">
    <property type="entry name" value="SANT"/>
    <property type="match status" value="1"/>
</dbReference>
<keyword evidence="13" id="KW-1185">Reference proteome</keyword>
<reference evidence="12" key="2">
    <citation type="submission" date="2020-12" db="EMBL/GenBank/DDBJ databases">
        <authorList>
            <person name="Kanost M."/>
        </authorList>
    </citation>
    <scope>NUCLEOTIDE SEQUENCE</scope>
</reference>